<feature type="transmembrane region" description="Helical" evidence="1">
    <location>
        <begin position="31"/>
        <end position="50"/>
    </location>
</feature>
<proteinExistence type="predicted"/>
<feature type="transmembrane region" description="Helical" evidence="1">
    <location>
        <begin position="128"/>
        <end position="149"/>
    </location>
</feature>
<keyword evidence="1" id="KW-0472">Membrane</keyword>
<dbReference type="AlphaFoldDB" id="A0ABD5IZR6"/>
<evidence type="ECO:0000313" key="2">
    <source>
        <dbReference type="EMBL" id="MED5053723.1"/>
    </source>
</evidence>
<name>A0ABD5IZR6_9BACL</name>
<organism evidence="2 3">
    <name type="scientific">Anoxybacteroides rupiense</name>
    <dbReference type="NCBI Taxonomy" id="311460"/>
    <lineage>
        <taxon>Bacteria</taxon>
        <taxon>Bacillati</taxon>
        <taxon>Bacillota</taxon>
        <taxon>Bacilli</taxon>
        <taxon>Bacillales</taxon>
        <taxon>Anoxybacillaceae</taxon>
        <taxon>Anoxybacteroides</taxon>
    </lineage>
</organism>
<comment type="caution">
    <text evidence="2">The sequence shown here is derived from an EMBL/GenBank/DDBJ whole genome shotgun (WGS) entry which is preliminary data.</text>
</comment>
<dbReference type="EMBL" id="JARTLI010000059">
    <property type="protein sequence ID" value="MED5053723.1"/>
    <property type="molecule type" value="Genomic_DNA"/>
</dbReference>
<feature type="transmembrane region" description="Helical" evidence="1">
    <location>
        <begin position="93"/>
        <end position="113"/>
    </location>
</feature>
<gene>
    <name evidence="2" type="ORF">P9850_18285</name>
</gene>
<dbReference type="RefSeq" id="WP_328219484.1">
    <property type="nucleotide sequence ID" value="NZ_JARTLI010000059.1"/>
</dbReference>
<accession>A0ABD5IZR6</accession>
<reference evidence="2 3" key="1">
    <citation type="submission" date="2023-03" db="EMBL/GenBank/DDBJ databases">
        <title>Bacillus Genome Sequencing.</title>
        <authorList>
            <person name="Dunlap C."/>
        </authorList>
    </citation>
    <scope>NUCLEOTIDE SEQUENCE [LARGE SCALE GENOMIC DNA]</scope>
    <source>
        <strain evidence="2 3">NRS-38</strain>
    </source>
</reference>
<sequence>MDKLILWALLFLGIALLLFSFIRKPLLIKNSLLAFLIQAYFSTFFSVIVVETHTLDYPVRFLPEYFDTSILFEYVLFPVVCVYFYQTSLRSSFLGIVGQSLLYTAAMTVIEVLCEKHTDLIEYYTWKWWYSFVTMFLLTMFVRSIMLWVDHNKLSRE</sequence>
<dbReference type="InterPro" id="IPR048147">
    <property type="entry name" value="CBO0543-like"/>
</dbReference>
<dbReference type="NCBIfam" id="NF041644">
    <property type="entry name" value="CBO0543_fam"/>
    <property type="match status" value="1"/>
</dbReference>
<keyword evidence="1" id="KW-0812">Transmembrane</keyword>
<feature type="transmembrane region" description="Helical" evidence="1">
    <location>
        <begin position="6"/>
        <end position="22"/>
    </location>
</feature>
<protein>
    <submittedName>
        <fullName evidence="2">Uncharacterized protein</fullName>
    </submittedName>
</protein>
<keyword evidence="1" id="KW-1133">Transmembrane helix</keyword>
<dbReference type="Proteomes" id="UP001339962">
    <property type="component" value="Unassembled WGS sequence"/>
</dbReference>
<evidence type="ECO:0000256" key="1">
    <source>
        <dbReference type="SAM" id="Phobius"/>
    </source>
</evidence>
<feature type="transmembrane region" description="Helical" evidence="1">
    <location>
        <begin position="70"/>
        <end position="86"/>
    </location>
</feature>
<evidence type="ECO:0000313" key="3">
    <source>
        <dbReference type="Proteomes" id="UP001339962"/>
    </source>
</evidence>